<keyword evidence="3 4" id="KW-0546">Nucleotide metabolism</keyword>
<dbReference type="GO" id="GO:0009117">
    <property type="term" value="P:nucleotide metabolic process"/>
    <property type="evidence" value="ECO:0007669"/>
    <property type="project" value="UniProtKB-KW"/>
</dbReference>
<dbReference type="PANTHER" id="PTHR43213">
    <property type="entry name" value="BIFUNCTIONAL DTTP/UTP PYROPHOSPHATASE/METHYLTRANSFERASE PROTEIN-RELATED"/>
    <property type="match status" value="1"/>
</dbReference>
<dbReference type="NCBIfam" id="TIGR00172">
    <property type="entry name" value="maf"/>
    <property type="match status" value="1"/>
</dbReference>
<feature type="active site" description="Proton acceptor" evidence="4">
    <location>
        <position position="82"/>
    </location>
</feature>
<keyword evidence="6" id="KW-1185">Reference proteome</keyword>
<dbReference type="Pfam" id="PF02545">
    <property type="entry name" value="Maf"/>
    <property type="match status" value="1"/>
</dbReference>
<feature type="site" description="Important for substrate specificity" evidence="4">
    <location>
        <position position="83"/>
    </location>
</feature>
<evidence type="ECO:0000256" key="4">
    <source>
        <dbReference type="HAMAP-Rule" id="MF_00528"/>
    </source>
</evidence>
<comment type="function">
    <text evidence="4">Nucleoside triphosphate pyrophosphatase that hydrolyzes dTTP and UTP. May have a dual role in cell division arrest and in preventing the incorporation of modified nucleotides into cellular nucleic acids.</text>
</comment>
<comment type="caution">
    <text evidence="4">Lacks conserved residue(s) required for the propagation of feature annotation.</text>
</comment>
<evidence type="ECO:0000256" key="3">
    <source>
        <dbReference type="ARBA" id="ARBA00023080"/>
    </source>
</evidence>
<dbReference type="HAMAP" id="MF_00528">
    <property type="entry name" value="Maf"/>
    <property type="match status" value="1"/>
</dbReference>
<comment type="caution">
    <text evidence="5">The sequence shown here is derived from an EMBL/GenBank/DDBJ whole genome shotgun (WGS) entry which is preliminary data.</text>
</comment>
<dbReference type="PIRSF" id="PIRSF006305">
    <property type="entry name" value="Maf"/>
    <property type="match status" value="1"/>
</dbReference>
<feature type="site" description="Important for substrate specificity" evidence="4">
    <location>
        <position position="18"/>
    </location>
</feature>
<reference evidence="5" key="1">
    <citation type="submission" date="2020-12" db="EMBL/GenBank/DDBJ databases">
        <title>Bacterial taxonomy.</title>
        <authorList>
            <person name="Pan X."/>
        </authorList>
    </citation>
    <scope>NUCLEOTIDE SEQUENCE</scope>
    <source>
        <strain evidence="5">B2012</strain>
    </source>
</reference>
<dbReference type="InterPro" id="IPR029001">
    <property type="entry name" value="ITPase-like_fam"/>
</dbReference>
<evidence type="ECO:0000313" key="5">
    <source>
        <dbReference type="EMBL" id="MBJ3777768.1"/>
    </source>
</evidence>
<proteinExistence type="inferred from homology"/>
<sequence>MAQSRGSSVLVLASGSPRRLQLLEQIGYVPDHLSPSDVDETPLKKERPHATAQRLARGKAEVAWERARGVLDKQNTFILAADTVVMLGRRILPKAESFEEAEACLRALSGRGHRVATAVVVMGPRGKTRERLVETRVKFKRLSGDEIRDYLASTEWNGKAGGYAIQGRAGAFVTQIVGSYSAVVGLPLYETHQLLTGLGYQRPDAANGSAKAELLGA</sequence>
<comment type="catalytic activity">
    <reaction evidence="4">
        <text>dTTP + H2O = dTMP + diphosphate + H(+)</text>
        <dbReference type="Rhea" id="RHEA:28534"/>
        <dbReference type="ChEBI" id="CHEBI:15377"/>
        <dbReference type="ChEBI" id="CHEBI:15378"/>
        <dbReference type="ChEBI" id="CHEBI:33019"/>
        <dbReference type="ChEBI" id="CHEBI:37568"/>
        <dbReference type="ChEBI" id="CHEBI:63528"/>
        <dbReference type="EC" id="3.6.1.9"/>
    </reaction>
</comment>
<dbReference type="AlphaFoldDB" id="A0A934IJR6"/>
<evidence type="ECO:0000256" key="1">
    <source>
        <dbReference type="ARBA" id="ARBA00001968"/>
    </source>
</evidence>
<comment type="subcellular location">
    <subcellularLocation>
        <location evidence="4">Cytoplasm</location>
    </subcellularLocation>
</comment>
<name>A0A934IJR6_9HYPH</name>
<gene>
    <name evidence="5" type="primary">maf</name>
    <name evidence="5" type="ORF">JCR33_18825</name>
</gene>
<dbReference type="CDD" id="cd00555">
    <property type="entry name" value="Maf"/>
    <property type="match status" value="1"/>
</dbReference>
<dbReference type="EMBL" id="JAEKJA010000020">
    <property type="protein sequence ID" value="MBJ3777768.1"/>
    <property type="molecule type" value="Genomic_DNA"/>
</dbReference>
<comment type="cofactor">
    <cofactor evidence="1 4">
        <name>a divalent metal cation</name>
        <dbReference type="ChEBI" id="CHEBI:60240"/>
    </cofactor>
</comment>
<dbReference type="GO" id="GO:0047429">
    <property type="term" value="F:nucleoside triphosphate diphosphatase activity"/>
    <property type="evidence" value="ECO:0007669"/>
    <property type="project" value="UniProtKB-EC"/>
</dbReference>
<comment type="catalytic activity">
    <reaction evidence="4">
        <text>UTP + H2O = UMP + diphosphate + H(+)</text>
        <dbReference type="Rhea" id="RHEA:29395"/>
        <dbReference type="ChEBI" id="CHEBI:15377"/>
        <dbReference type="ChEBI" id="CHEBI:15378"/>
        <dbReference type="ChEBI" id="CHEBI:33019"/>
        <dbReference type="ChEBI" id="CHEBI:46398"/>
        <dbReference type="ChEBI" id="CHEBI:57865"/>
        <dbReference type="EC" id="3.6.1.9"/>
    </reaction>
</comment>
<feature type="site" description="Important for substrate specificity" evidence="4">
    <location>
        <position position="166"/>
    </location>
</feature>
<dbReference type="GO" id="GO:0005737">
    <property type="term" value="C:cytoplasm"/>
    <property type="evidence" value="ECO:0007669"/>
    <property type="project" value="UniProtKB-SubCell"/>
</dbReference>
<protein>
    <recommendedName>
        <fullName evidence="4">dTTP/UTP pyrophosphatase</fullName>
        <shortName evidence="4">dTTPase/UTPase</shortName>
        <ecNumber evidence="4">3.6.1.9</ecNumber>
    </recommendedName>
    <alternativeName>
        <fullName evidence="4">Nucleoside triphosphate pyrophosphatase</fullName>
    </alternativeName>
    <alternativeName>
        <fullName evidence="4">Nucleotide pyrophosphatase</fullName>
        <shortName evidence="4">Nucleotide PPase</shortName>
    </alternativeName>
</protein>
<dbReference type="Proteomes" id="UP000609531">
    <property type="component" value="Unassembled WGS sequence"/>
</dbReference>
<comment type="similarity">
    <text evidence="4">Belongs to the Maf family. YhdE subfamily.</text>
</comment>
<dbReference type="EC" id="3.6.1.9" evidence="4"/>
<dbReference type="SUPFAM" id="SSF52972">
    <property type="entry name" value="ITPase-like"/>
    <property type="match status" value="1"/>
</dbReference>
<dbReference type="RefSeq" id="WP_198883672.1">
    <property type="nucleotide sequence ID" value="NZ_JAEKJA010000020.1"/>
</dbReference>
<keyword evidence="2 4" id="KW-0378">Hydrolase</keyword>
<organism evidence="5 6">
    <name type="scientific">Acuticoccus mangrovi</name>
    <dbReference type="NCBI Taxonomy" id="2796142"/>
    <lineage>
        <taxon>Bacteria</taxon>
        <taxon>Pseudomonadati</taxon>
        <taxon>Pseudomonadota</taxon>
        <taxon>Alphaproteobacteria</taxon>
        <taxon>Hyphomicrobiales</taxon>
        <taxon>Amorphaceae</taxon>
        <taxon>Acuticoccus</taxon>
    </lineage>
</organism>
<dbReference type="PANTHER" id="PTHR43213:SF5">
    <property type="entry name" value="BIFUNCTIONAL DTTP_UTP PYROPHOSPHATASE_METHYLTRANSFERASE PROTEIN-RELATED"/>
    <property type="match status" value="1"/>
</dbReference>
<accession>A0A934IJR6</accession>
<evidence type="ECO:0000256" key="2">
    <source>
        <dbReference type="ARBA" id="ARBA00022801"/>
    </source>
</evidence>
<dbReference type="InterPro" id="IPR003697">
    <property type="entry name" value="Maf-like"/>
</dbReference>
<evidence type="ECO:0000313" key="6">
    <source>
        <dbReference type="Proteomes" id="UP000609531"/>
    </source>
</evidence>
<dbReference type="Gene3D" id="3.90.950.10">
    <property type="match status" value="1"/>
</dbReference>
<keyword evidence="4" id="KW-0963">Cytoplasm</keyword>